<dbReference type="InterPro" id="IPR005467">
    <property type="entry name" value="His_kinase_dom"/>
</dbReference>
<dbReference type="RefSeq" id="WP_105045683.1">
    <property type="nucleotide sequence ID" value="NZ_CP150662.1"/>
</dbReference>
<evidence type="ECO:0000259" key="6">
    <source>
        <dbReference type="PROSITE" id="PS50109"/>
    </source>
</evidence>
<name>A0A2S7WA78_9FLAO</name>
<dbReference type="InterPro" id="IPR004358">
    <property type="entry name" value="Sig_transdc_His_kin-like_C"/>
</dbReference>
<dbReference type="GO" id="GO:0000156">
    <property type="term" value="F:phosphorelay response regulator activity"/>
    <property type="evidence" value="ECO:0007669"/>
    <property type="project" value="TreeGrafter"/>
</dbReference>
<evidence type="ECO:0000256" key="5">
    <source>
        <dbReference type="ARBA" id="ARBA00022777"/>
    </source>
</evidence>
<comment type="catalytic activity">
    <reaction evidence="1">
        <text>ATP + protein L-histidine = ADP + protein N-phospho-L-histidine.</text>
        <dbReference type="EC" id="2.7.13.3"/>
    </reaction>
</comment>
<organism evidence="7 8">
    <name type="scientific">Polaribacter gangjinensis</name>
    <dbReference type="NCBI Taxonomy" id="574710"/>
    <lineage>
        <taxon>Bacteria</taxon>
        <taxon>Pseudomonadati</taxon>
        <taxon>Bacteroidota</taxon>
        <taxon>Flavobacteriia</taxon>
        <taxon>Flavobacteriales</taxon>
        <taxon>Flavobacteriaceae</taxon>
    </lineage>
</organism>
<keyword evidence="8" id="KW-1185">Reference proteome</keyword>
<dbReference type="Gene3D" id="1.10.287.130">
    <property type="match status" value="1"/>
</dbReference>
<dbReference type="PANTHER" id="PTHR42878:SF15">
    <property type="entry name" value="BACTERIOPHYTOCHROME"/>
    <property type="match status" value="1"/>
</dbReference>
<dbReference type="EMBL" id="MSCL01000001">
    <property type="protein sequence ID" value="PQJ74535.1"/>
    <property type="molecule type" value="Genomic_DNA"/>
</dbReference>
<dbReference type="CDD" id="cd00082">
    <property type="entry name" value="HisKA"/>
    <property type="match status" value="1"/>
</dbReference>
<protein>
    <recommendedName>
        <fullName evidence="2">histidine kinase</fullName>
        <ecNumber evidence="2">2.7.13.3</ecNumber>
    </recommendedName>
</protein>
<dbReference type="GO" id="GO:0030295">
    <property type="term" value="F:protein kinase activator activity"/>
    <property type="evidence" value="ECO:0007669"/>
    <property type="project" value="TreeGrafter"/>
</dbReference>
<dbReference type="OrthoDB" id="9781208at2"/>
<dbReference type="GO" id="GO:0007234">
    <property type="term" value="P:osmosensory signaling via phosphorelay pathway"/>
    <property type="evidence" value="ECO:0007669"/>
    <property type="project" value="TreeGrafter"/>
</dbReference>
<dbReference type="SMART" id="SM00387">
    <property type="entry name" value="HATPase_c"/>
    <property type="match status" value="1"/>
</dbReference>
<dbReference type="PANTHER" id="PTHR42878">
    <property type="entry name" value="TWO-COMPONENT HISTIDINE KINASE"/>
    <property type="match status" value="1"/>
</dbReference>
<dbReference type="PROSITE" id="PS50109">
    <property type="entry name" value="HIS_KIN"/>
    <property type="match status" value="1"/>
</dbReference>
<evidence type="ECO:0000256" key="2">
    <source>
        <dbReference type="ARBA" id="ARBA00012438"/>
    </source>
</evidence>
<reference evidence="7 8" key="1">
    <citation type="submission" date="2016-12" db="EMBL/GenBank/DDBJ databases">
        <title>Trade-off between light-utilization and light-protection in marine flavobacteria.</title>
        <authorList>
            <person name="Kumagai Y."/>
            <person name="Yoshizawa S."/>
            <person name="Kogure K."/>
            <person name="Iwasaki W."/>
        </authorList>
    </citation>
    <scope>NUCLEOTIDE SEQUENCE [LARGE SCALE GENOMIC DNA]</scope>
    <source>
        <strain evidence="7 8">KCTC 22729</strain>
    </source>
</reference>
<dbReference type="InterPro" id="IPR003594">
    <property type="entry name" value="HATPase_dom"/>
</dbReference>
<dbReference type="SUPFAM" id="SSF47384">
    <property type="entry name" value="Homodimeric domain of signal transducing histidine kinase"/>
    <property type="match status" value="1"/>
</dbReference>
<dbReference type="EC" id="2.7.13.3" evidence="2"/>
<dbReference type="Gene3D" id="3.30.565.10">
    <property type="entry name" value="Histidine kinase-like ATPase, C-terminal domain"/>
    <property type="match status" value="1"/>
</dbReference>
<keyword evidence="4" id="KW-0808">Transferase</keyword>
<feature type="domain" description="Histidine kinase" evidence="6">
    <location>
        <begin position="142"/>
        <end position="349"/>
    </location>
</feature>
<dbReference type="SMART" id="SM00388">
    <property type="entry name" value="HisKA"/>
    <property type="match status" value="1"/>
</dbReference>
<dbReference type="InterPro" id="IPR036890">
    <property type="entry name" value="HATPase_C_sf"/>
</dbReference>
<evidence type="ECO:0000256" key="3">
    <source>
        <dbReference type="ARBA" id="ARBA00022553"/>
    </source>
</evidence>
<comment type="caution">
    <text evidence="7">The sequence shown here is derived from an EMBL/GenBank/DDBJ whole genome shotgun (WGS) entry which is preliminary data.</text>
</comment>
<dbReference type="PRINTS" id="PR00344">
    <property type="entry name" value="BCTRLSENSOR"/>
</dbReference>
<keyword evidence="5 7" id="KW-0418">Kinase</keyword>
<dbReference type="InterPro" id="IPR036097">
    <property type="entry name" value="HisK_dim/P_sf"/>
</dbReference>
<accession>A0A2S7WA78</accession>
<evidence type="ECO:0000313" key="8">
    <source>
        <dbReference type="Proteomes" id="UP000237608"/>
    </source>
</evidence>
<dbReference type="InterPro" id="IPR003661">
    <property type="entry name" value="HisK_dim/P_dom"/>
</dbReference>
<evidence type="ECO:0000256" key="1">
    <source>
        <dbReference type="ARBA" id="ARBA00000085"/>
    </source>
</evidence>
<sequence length="349" mass="40707">MNPLLKRQIRKYLSDELKSHPEMQLFLDAVNKSYHTFDDQFVMLQRATKISSEELSQANILLKKQYDAQNKIIEKLQNVVETLKTYNIKGVKNIDDLELNSHNLVDFINHQAKKIIEFNTQRDKLLQNVEQQNRELNYYAHMVSHDLKSPLQSINTLTSWIKEDYKDALEQDGLEKLDLIQENVDKLYYIVHGISEFSKVSKIENKFKSIALESVLSDVAKKIETSKKYEFNLPANLPVIQGDFYTLERLFFNIIDNGIKFNDKEIAMITLNFSEDETFWKFSISDNGKGIESKYFDKIFIAFKKLQNDDKSSGIGLSIVKKIIELYKGTIWLESTMNVGTTFHFTLKK</sequence>
<dbReference type="AlphaFoldDB" id="A0A2S7WA78"/>
<dbReference type="InterPro" id="IPR050351">
    <property type="entry name" value="BphY/WalK/GraS-like"/>
</dbReference>
<evidence type="ECO:0000313" key="7">
    <source>
        <dbReference type="EMBL" id="PQJ74535.1"/>
    </source>
</evidence>
<dbReference type="Pfam" id="PF02518">
    <property type="entry name" value="HATPase_c"/>
    <property type="match status" value="1"/>
</dbReference>
<dbReference type="SUPFAM" id="SSF55874">
    <property type="entry name" value="ATPase domain of HSP90 chaperone/DNA topoisomerase II/histidine kinase"/>
    <property type="match status" value="1"/>
</dbReference>
<dbReference type="GO" id="GO:0000155">
    <property type="term" value="F:phosphorelay sensor kinase activity"/>
    <property type="evidence" value="ECO:0007669"/>
    <property type="project" value="InterPro"/>
</dbReference>
<evidence type="ECO:0000256" key="4">
    <source>
        <dbReference type="ARBA" id="ARBA00022679"/>
    </source>
</evidence>
<keyword evidence="3" id="KW-0597">Phosphoprotein</keyword>
<gene>
    <name evidence="7" type="ORF">BTO13_04335</name>
</gene>
<proteinExistence type="predicted"/>
<dbReference type="Proteomes" id="UP000237608">
    <property type="component" value="Unassembled WGS sequence"/>
</dbReference>